<dbReference type="SUPFAM" id="SSF46894">
    <property type="entry name" value="C-terminal effector domain of the bipartite response regulators"/>
    <property type="match status" value="1"/>
</dbReference>
<dbReference type="GO" id="GO:0003677">
    <property type="term" value="F:DNA binding"/>
    <property type="evidence" value="ECO:0007669"/>
    <property type="project" value="UniProtKB-KW"/>
</dbReference>
<dbReference type="Proteomes" id="UP000301309">
    <property type="component" value="Unassembled WGS sequence"/>
</dbReference>
<evidence type="ECO:0000256" key="3">
    <source>
        <dbReference type="ARBA" id="ARBA00023125"/>
    </source>
</evidence>
<dbReference type="AlphaFoldDB" id="A0A4D4KS98"/>
<evidence type="ECO:0000256" key="5">
    <source>
        <dbReference type="PROSITE-ProRule" id="PRU00169"/>
    </source>
</evidence>
<protein>
    <submittedName>
        <fullName evidence="8">DNA-binding response regulator</fullName>
    </submittedName>
</protein>
<dbReference type="GO" id="GO:0006355">
    <property type="term" value="P:regulation of DNA-templated transcription"/>
    <property type="evidence" value="ECO:0007669"/>
    <property type="project" value="InterPro"/>
</dbReference>
<dbReference type="SMART" id="SM00448">
    <property type="entry name" value="REC"/>
    <property type="match status" value="1"/>
</dbReference>
<dbReference type="InterPro" id="IPR036388">
    <property type="entry name" value="WH-like_DNA-bd_sf"/>
</dbReference>
<keyword evidence="3 8" id="KW-0238">DNA-binding</keyword>
<dbReference type="InterPro" id="IPR016032">
    <property type="entry name" value="Sig_transdc_resp-reg_C-effctor"/>
</dbReference>
<keyword evidence="1 5" id="KW-0597">Phosphoprotein</keyword>
<evidence type="ECO:0000313" key="9">
    <source>
        <dbReference type="Proteomes" id="UP000301309"/>
    </source>
</evidence>
<dbReference type="PRINTS" id="PR00038">
    <property type="entry name" value="HTHLUXR"/>
</dbReference>
<evidence type="ECO:0000259" key="7">
    <source>
        <dbReference type="PROSITE" id="PS50110"/>
    </source>
</evidence>
<dbReference type="Pfam" id="PF00072">
    <property type="entry name" value="Response_reg"/>
    <property type="match status" value="1"/>
</dbReference>
<feature type="domain" description="HTH luxR-type" evidence="6">
    <location>
        <begin position="149"/>
        <end position="214"/>
    </location>
</feature>
<organism evidence="8 9">
    <name type="scientific">Streptomyces violaceusniger</name>
    <dbReference type="NCBI Taxonomy" id="68280"/>
    <lineage>
        <taxon>Bacteria</taxon>
        <taxon>Bacillati</taxon>
        <taxon>Actinomycetota</taxon>
        <taxon>Actinomycetes</taxon>
        <taxon>Kitasatosporales</taxon>
        <taxon>Streptomycetaceae</taxon>
        <taxon>Streptomyces</taxon>
        <taxon>Streptomyces violaceusniger group</taxon>
    </lineage>
</organism>
<dbReference type="GO" id="GO:0000160">
    <property type="term" value="P:phosphorelay signal transduction system"/>
    <property type="evidence" value="ECO:0007669"/>
    <property type="project" value="InterPro"/>
</dbReference>
<dbReference type="InterPro" id="IPR001789">
    <property type="entry name" value="Sig_transdc_resp-reg_receiver"/>
</dbReference>
<dbReference type="Gene3D" id="3.40.50.2300">
    <property type="match status" value="1"/>
</dbReference>
<dbReference type="SUPFAM" id="SSF52172">
    <property type="entry name" value="CheY-like"/>
    <property type="match status" value="1"/>
</dbReference>
<dbReference type="EMBL" id="BJHW01000001">
    <property type="protein sequence ID" value="GDY52211.1"/>
    <property type="molecule type" value="Genomic_DNA"/>
</dbReference>
<evidence type="ECO:0000256" key="2">
    <source>
        <dbReference type="ARBA" id="ARBA00023015"/>
    </source>
</evidence>
<dbReference type="FunFam" id="3.40.50.2300:FF:000018">
    <property type="entry name" value="DNA-binding transcriptional regulator NtrC"/>
    <property type="match status" value="1"/>
</dbReference>
<evidence type="ECO:0000256" key="1">
    <source>
        <dbReference type="ARBA" id="ARBA00022553"/>
    </source>
</evidence>
<dbReference type="Pfam" id="PF00196">
    <property type="entry name" value="GerE"/>
    <property type="match status" value="1"/>
</dbReference>
<reference evidence="8 9" key="1">
    <citation type="journal article" date="2020" name="Int. J. Syst. Evol. Microbiol.">
        <title>Reclassification of Streptomyces castelarensis and Streptomyces sporoclivatus as later heterotypic synonyms of Streptomyces antimycoticus.</title>
        <authorList>
            <person name="Komaki H."/>
            <person name="Tamura T."/>
        </authorList>
    </citation>
    <scope>NUCLEOTIDE SEQUENCE [LARGE SCALE GENOMIC DNA]</scope>
    <source>
        <strain evidence="8 9">NBRC 13459</strain>
    </source>
</reference>
<dbReference type="RefSeq" id="WP_137977200.1">
    <property type="nucleotide sequence ID" value="NZ_BAAASO010000035.1"/>
</dbReference>
<dbReference type="InterPro" id="IPR011006">
    <property type="entry name" value="CheY-like_superfamily"/>
</dbReference>
<dbReference type="OrthoDB" id="9812260at2"/>
<name>A0A4D4KS98_STRVO</name>
<dbReference type="InterPro" id="IPR000792">
    <property type="entry name" value="Tscrpt_reg_LuxR_C"/>
</dbReference>
<feature type="domain" description="Response regulatory" evidence="7">
    <location>
        <begin position="19"/>
        <end position="133"/>
    </location>
</feature>
<evidence type="ECO:0000313" key="8">
    <source>
        <dbReference type="EMBL" id="GDY52211.1"/>
    </source>
</evidence>
<sequence length="220" mass="24119">MTVNSPLSSSTGRTGAAGHVYVLDDDEQLCQSLAWLLESVHIHTECFTDADSFLAAFDPDRPACLVLDVRMPHMGGFQVQEFLKARSAVLPVVFVSAHGDIRMSVRALQQGAVDFLEKPYDPQHMLEAVQNALALAGERYAEQADQRAVRSRLATLSPREREILRLVMAGRPSKSIARDLNISVKTVDVHRARIREKTAAESLGALIGDLLRCGLGQSEV</sequence>
<dbReference type="CDD" id="cd06170">
    <property type="entry name" value="LuxR_C_like"/>
    <property type="match status" value="1"/>
</dbReference>
<dbReference type="Gene3D" id="1.10.10.10">
    <property type="entry name" value="Winged helix-like DNA-binding domain superfamily/Winged helix DNA-binding domain"/>
    <property type="match status" value="1"/>
</dbReference>
<evidence type="ECO:0000259" key="6">
    <source>
        <dbReference type="PROSITE" id="PS50043"/>
    </source>
</evidence>
<feature type="modified residue" description="4-aspartylphosphate" evidence="5">
    <location>
        <position position="68"/>
    </location>
</feature>
<dbReference type="PROSITE" id="PS50110">
    <property type="entry name" value="RESPONSE_REGULATORY"/>
    <property type="match status" value="1"/>
</dbReference>
<comment type="caution">
    <text evidence="8">The sequence shown here is derived from an EMBL/GenBank/DDBJ whole genome shotgun (WGS) entry which is preliminary data.</text>
</comment>
<dbReference type="SMART" id="SM00421">
    <property type="entry name" value="HTH_LUXR"/>
    <property type="match status" value="1"/>
</dbReference>
<dbReference type="PANTHER" id="PTHR44688">
    <property type="entry name" value="DNA-BINDING TRANSCRIPTIONAL ACTIVATOR DEVR_DOSR"/>
    <property type="match status" value="1"/>
</dbReference>
<keyword evidence="4" id="KW-0804">Transcription</keyword>
<evidence type="ECO:0000256" key="4">
    <source>
        <dbReference type="ARBA" id="ARBA00023163"/>
    </source>
</evidence>
<proteinExistence type="predicted"/>
<dbReference type="PANTHER" id="PTHR44688:SF16">
    <property type="entry name" value="DNA-BINDING TRANSCRIPTIONAL ACTIVATOR DEVR_DOSR"/>
    <property type="match status" value="1"/>
</dbReference>
<dbReference type="PROSITE" id="PS00622">
    <property type="entry name" value="HTH_LUXR_1"/>
    <property type="match status" value="1"/>
</dbReference>
<gene>
    <name evidence="8" type="primary">bfiR</name>
    <name evidence="8" type="ORF">SVIO_028340</name>
</gene>
<keyword evidence="2" id="KW-0805">Transcription regulation</keyword>
<keyword evidence="9" id="KW-1185">Reference proteome</keyword>
<dbReference type="PROSITE" id="PS50043">
    <property type="entry name" value="HTH_LUXR_2"/>
    <property type="match status" value="1"/>
</dbReference>
<dbReference type="CDD" id="cd17537">
    <property type="entry name" value="REC_FixJ"/>
    <property type="match status" value="1"/>
</dbReference>
<accession>A0A4D4KS98</accession>